<feature type="non-terminal residue" evidence="2">
    <location>
        <position position="1"/>
    </location>
</feature>
<evidence type="ECO:0000313" key="2">
    <source>
        <dbReference type="EMBL" id="JAC73495.1"/>
    </source>
</evidence>
<evidence type="ECO:0000256" key="1">
    <source>
        <dbReference type="SAM" id="MobiDB-lite"/>
    </source>
</evidence>
<gene>
    <name evidence="2" type="ORF">TSPGSL018_28757</name>
</gene>
<accession>A0A061RS18</accession>
<feature type="compositionally biased region" description="Polar residues" evidence="1">
    <location>
        <begin position="162"/>
        <end position="185"/>
    </location>
</feature>
<name>A0A061RS18_9CHLO</name>
<organism evidence="2">
    <name type="scientific">Tetraselmis sp. GSL018</name>
    <dbReference type="NCBI Taxonomy" id="582737"/>
    <lineage>
        <taxon>Eukaryota</taxon>
        <taxon>Viridiplantae</taxon>
        <taxon>Chlorophyta</taxon>
        <taxon>core chlorophytes</taxon>
        <taxon>Chlorodendrophyceae</taxon>
        <taxon>Chlorodendrales</taxon>
        <taxon>Chlorodendraceae</taxon>
        <taxon>Tetraselmis</taxon>
    </lineage>
</organism>
<feature type="region of interest" description="Disordered" evidence="1">
    <location>
        <begin position="149"/>
        <end position="185"/>
    </location>
</feature>
<protein>
    <submittedName>
        <fullName evidence="2">Uncharacterized protein</fullName>
    </submittedName>
</protein>
<proteinExistence type="predicted"/>
<dbReference type="AlphaFoldDB" id="A0A061RS18"/>
<feature type="region of interest" description="Disordered" evidence="1">
    <location>
        <begin position="1"/>
        <end position="20"/>
    </location>
</feature>
<sequence>DGQRPHPAGRHDERAPRVREEAAADLHPRLPGQLLHLESGLARVPPVEGAELAPKLSRVARHRALVEPQGELRGPERLVGPHSCQRVVHCSGYVDNVPDLCPRHLSLGEDKALLQLVIPRDEVLEVLAVRLAPCEVGVHRRVRLLEHEAPRNARGVRPPRQPTFSNTDMSSVQSTTTTPTLDGLC</sequence>
<dbReference type="EMBL" id="GBEZ01012387">
    <property type="protein sequence ID" value="JAC73495.1"/>
    <property type="molecule type" value="Transcribed_RNA"/>
</dbReference>
<reference evidence="2" key="1">
    <citation type="submission" date="2014-05" db="EMBL/GenBank/DDBJ databases">
        <title>The transcriptome of the halophilic microalga Tetraselmis sp. GSL018 isolated from the Great Salt Lake, Utah.</title>
        <authorList>
            <person name="Jinkerson R.E."/>
            <person name="D'Adamo S."/>
            <person name="Posewitz M.C."/>
        </authorList>
    </citation>
    <scope>NUCLEOTIDE SEQUENCE</scope>
    <source>
        <strain evidence="2">GSL018</strain>
    </source>
</reference>